<keyword evidence="4" id="KW-0732">Signal</keyword>
<dbReference type="Gene3D" id="2.40.50.120">
    <property type="match status" value="1"/>
</dbReference>
<dbReference type="InterPro" id="IPR056863">
    <property type="entry name" value="LMN_ATRN_NET-like_EGF"/>
</dbReference>
<keyword evidence="5" id="KW-0677">Repeat</keyword>
<dbReference type="InterPro" id="IPR008993">
    <property type="entry name" value="TIMP-like_OB-fold"/>
</dbReference>
<feature type="domain" description="Laminin EGF-like" evidence="10">
    <location>
        <begin position="460"/>
        <end position="513"/>
    </location>
</feature>
<dbReference type="InterPro" id="IPR008211">
    <property type="entry name" value="Laminin_N"/>
</dbReference>
<feature type="domain" description="Laminin EGF-like" evidence="10">
    <location>
        <begin position="397"/>
        <end position="459"/>
    </location>
</feature>
<dbReference type="SUPFAM" id="SSF50242">
    <property type="entry name" value="TIMP-like"/>
    <property type="match status" value="1"/>
</dbReference>
<keyword evidence="8 9" id="KW-0424">Laminin EGF-like domain</keyword>
<dbReference type="GO" id="GO:0043256">
    <property type="term" value="C:laminin complex"/>
    <property type="evidence" value="ECO:0007669"/>
    <property type="project" value="TreeGrafter"/>
</dbReference>
<feature type="domain" description="NTR" evidence="11">
    <location>
        <begin position="564"/>
        <end position="690"/>
    </location>
</feature>
<evidence type="ECO:0000256" key="8">
    <source>
        <dbReference type="ARBA" id="ARBA00023292"/>
    </source>
</evidence>
<protein>
    <recommendedName>
        <fullName evidence="15">Netrin-1</fullName>
    </recommendedName>
</protein>
<dbReference type="SUPFAM" id="SSF57196">
    <property type="entry name" value="EGF/Laminin"/>
    <property type="match status" value="3"/>
</dbReference>
<evidence type="ECO:0000313" key="14">
    <source>
        <dbReference type="Proteomes" id="UP000265140"/>
    </source>
</evidence>
<reference evidence="13" key="2">
    <citation type="submission" date="2020-02" db="EMBL/GenBank/DDBJ databases">
        <title>Esox lucius (northern pike) genome, fEsoLuc1, primary haplotype.</title>
        <authorList>
            <person name="Myers G."/>
            <person name="Karagic N."/>
            <person name="Meyer A."/>
            <person name="Pippel M."/>
            <person name="Reichard M."/>
            <person name="Winkler S."/>
            <person name="Tracey A."/>
            <person name="Sims Y."/>
            <person name="Howe K."/>
            <person name="Rhie A."/>
            <person name="Formenti G."/>
            <person name="Durbin R."/>
            <person name="Fedrigo O."/>
            <person name="Jarvis E.D."/>
        </authorList>
    </citation>
    <scope>NUCLEOTIDE SEQUENCE [LARGE SCALE GENOMIC DNA]</scope>
</reference>
<keyword evidence="2" id="KW-0964">Secreted</keyword>
<accession>A0A6Q2XUJ9</accession>
<dbReference type="AlphaFoldDB" id="A0A6Q2XUJ9"/>
<dbReference type="Pfam" id="PF00053">
    <property type="entry name" value="EGF_laminin"/>
    <property type="match status" value="2"/>
</dbReference>
<evidence type="ECO:0000256" key="5">
    <source>
        <dbReference type="ARBA" id="ARBA00022737"/>
    </source>
</evidence>
<comment type="caution">
    <text evidence="9">Lacks conserved residue(s) required for the propagation of feature annotation.</text>
</comment>
<dbReference type="GO" id="GO:0070831">
    <property type="term" value="P:basement membrane assembly"/>
    <property type="evidence" value="ECO:0007669"/>
    <property type="project" value="TreeGrafter"/>
</dbReference>
<dbReference type="Pfam" id="PF01759">
    <property type="entry name" value="NTR"/>
    <property type="match status" value="1"/>
</dbReference>
<dbReference type="GeneTree" id="ENSGT00940000156615"/>
<keyword evidence="7" id="KW-0325">Glycoprotein</keyword>
<dbReference type="PANTHER" id="PTHR10574:SF419">
    <property type="entry name" value="LAMININ SUBUNIT ALPHA-3-RELATED"/>
    <property type="match status" value="1"/>
</dbReference>
<dbReference type="PROSITE" id="PS01248">
    <property type="entry name" value="EGF_LAM_1"/>
    <property type="match status" value="1"/>
</dbReference>
<dbReference type="SMART" id="SM00643">
    <property type="entry name" value="C345C"/>
    <property type="match status" value="1"/>
</dbReference>
<evidence type="ECO:0008006" key="15">
    <source>
        <dbReference type="Google" id="ProtNLM"/>
    </source>
</evidence>
<dbReference type="InterPro" id="IPR001134">
    <property type="entry name" value="Netrin_domain"/>
</dbReference>
<reference evidence="13" key="4">
    <citation type="submission" date="2025-09" db="UniProtKB">
        <authorList>
            <consortium name="Ensembl"/>
        </authorList>
    </citation>
    <scope>IDENTIFICATION</scope>
</reference>
<evidence type="ECO:0000259" key="10">
    <source>
        <dbReference type="PROSITE" id="PS50027"/>
    </source>
</evidence>
<evidence type="ECO:0000256" key="7">
    <source>
        <dbReference type="ARBA" id="ARBA00023180"/>
    </source>
</evidence>
<organism evidence="13 14">
    <name type="scientific">Esox lucius</name>
    <name type="common">Northern pike</name>
    <dbReference type="NCBI Taxonomy" id="8010"/>
    <lineage>
        <taxon>Eukaryota</taxon>
        <taxon>Metazoa</taxon>
        <taxon>Chordata</taxon>
        <taxon>Craniata</taxon>
        <taxon>Vertebrata</taxon>
        <taxon>Euteleostomi</taxon>
        <taxon>Actinopterygii</taxon>
        <taxon>Neopterygii</taxon>
        <taxon>Teleostei</taxon>
        <taxon>Protacanthopterygii</taxon>
        <taxon>Esociformes</taxon>
        <taxon>Esocidae</taxon>
        <taxon>Esox</taxon>
    </lineage>
</organism>
<reference evidence="13" key="3">
    <citation type="submission" date="2025-08" db="UniProtKB">
        <authorList>
            <consortium name="Ensembl"/>
        </authorList>
    </citation>
    <scope>IDENTIFICATION</scope>
</reference>
<evidence type="ECO:0000313" key="13">
    <source>
        <dbReference type="Ensembl" id="ENSELUP00000057724.2"/>
    </source>
</evidence>
<dbReference type="GO" id="GO:0016477">
    <property type="term" value="P:cell migration"/>
    <property type="evidence" value="ECO:0007669"/>
    <property type="project" value="TreeGrafter"/>
</dbReference>
<feature type="domain" description="Laminin N-terminal" evidence="12">
    <location>
        <begin position="85"/>
        <end position="327"/>
    </location>
</feature>
<keyword evidence="3" id="KW-0272">Extracellular matrix</keyword>
<evidence type="ECO:0000259" key="11">
    <source>
        <dbReference type="PROSITE" id="PS50189"/>
    </source>
</evidence>
<dbReference type="InterPro" id="IPR018933">
    <property type="entry name" value="Netrin_module_non-TIMP"/>
</dbReference>
<evidence type="ECO:0000256" key="4">
    <source>
        <dbReference type="ARBA" id="ARBA00022729"/>
    </source>
</evidence>
<keyword evidence="6 9" id="KW-1015">Disulfide bond</keyword>
<dbReference type="Pfam" id="PF00055">
    <property type="entry name" value="Laminin_N"/>
    <property type="match status" value="1"/>
</dbReference>
<name>A0A6Q2XUJ9_ESOLU</name>
<feature type="disulfide bond" evidence="9">
    <location>
        <begin position="427"/>
        <end position="436"/>
    </location>
</feature>
<dbReference type="SMART" id="SM00180">
    <property type="entry name" value="EGF_Lam"/>
    <property type="match status" value="3"/>
</dbReference>
<gene>
    <name evidence="13" type="primary">NTN4</name>
</gene>
<dbReference type="FunFam" id="2.170.300.10:FF:000001">
    <property type="entry name" value="Laminin subunit beta-1"/>
    <property type="match status" value="1"/>
</dbReference>
<evidence type="ECO:0000256" key="9">
    <source>
        <dbReference type="PROSITE-ProRule" id="PRU00460"/>
    </source>
</evidence>
<dbReference type="PRINTS" id="PR00011">
    <property type="entry name" value="EGFLAMININ"/>
</dbReference>
<dbReference type="FunFam" id="2.60.120.260:FF:000173">
    <property type="entry name" value="Netrin 4"/>
    <property type="match status" value="1"/>
</dbReference>
<dbReference type="Gene3D" id="2.10.25.10">
    <property type="entry name" value="Laminin"/>
    <property type="match status" value="1"/>
</dbReference>
<proteinExistence type="predicted"/>
<dbReference type="SMART" id="SM00136">
    <property type="entry name" value="LamNT"/>
    <property type="match status" value="1"/>
</dbReference>
<dbReference type="PANTHER" id="PTHR10574">
    <property type="entry name" value="NETRIN/LAMININ-RELATED"/>
    <property type="match status" value="1"/>
</dbReference>
<evidence type="ECO:0000256" key="2">
    <source>
        <dbReference type="ARBA" id="ARBA00022525"/>
    </source>
</evidence>
<dbReference type="GO" id="GO:0009887">
    <property type="term" value="P:animal organ morphogenesis"/>
    <property type="evidence" value="ECO:0007669"/>
    <property type="project" value="TreeGrafter"/>
</dbReference>
<dbReference type="GO" id="GO:0007411">
    <property type="term" value="P:axon guidance"/>
    <property type="evidence" value="ECO:0007669"/>
    <property type="project" value="TreeGrafter"/>
</dbReference>
<reference evidence="14" key="1">
    <citation type="journal article" date="2014" name="PLoS ONE">
        <title>The genome and linkage map of the northern pike (Esox lucius): conserved synteny revealed between the salmonid sister group and the Neoteleostei.</title>
        <authorList>
            <person name="Rondeau E.B."/>
            <person name="Minkley D.R."/>
            <person name="Leong J.S."/>
            <person name="Messmer A.M."/>
            <person name="Jantzen J.R."/>
            <person name="von Schalburg K.R."/>
            <person name="Lemon C."/>
            <person name="Bird N.H."/>
            <person name="Koop B.F."/>
        </authorList>
    </citation>
    <scope>NUCLEOTIDE SEQUENCE</scope>
</reference>
<dbReference type="FunFam" id="2.10.25.10:FF:000333">
    <property type="entry name" value="netrin-4 isoform X2"/>
    <property type="match status" value="1"/>
</dbReference>
<feature type="disulfide bond" evidence="9">
    <location>
        <begin position="487"/>
        <end position="496"/>
    </location>
</feature>
<sequence>MYVRERMAHSSLHSLKTHGDRFSLTVYSRSCGIPDWLSSFLNCHQGLNMLQWTLIFVIPVCASPLLLSASPSGDPPVVKSPSLCAGRACNPRMGNLAQGRVILTQTVCGSNSTESYCSYHHTSSSTPYHKEAACGSPECGTCDAALPLQAHLASAMADDSFRNPDTWWQSAEGVETETVQLDWETSFYFTHLIMVFRSPRPAAMQLERSQDNGKTWNTLRYFARDCEGTFGLADEASPREGGGGGAGCTSQYSAALPCTRGEVIYRALTPWHTLDPYSQSAHAQLMVTNLRVRLLQRQPCPCQANDPGGQGLPTAHYAIYDFIVKGSCLCNGHAEHCVPSGGYRPVKQRTNHVVHGRCVCRHNTAGHHCERCAPLYNDRPWQAASGITGAPHECKKCVCHGHAHSCHFDRGAWWSSGRRSGGVCDSCLHNTEGRRCQSCRRGFYRYPGRRGSAPDSCTPCLCHPLGSLTSLSGGYAPCNPSNGDCTCKPGVAGPLCDKCMVGFWGLHGYGCRPCDCGGGNLSEDGWYPELRAPRHTHTHTHGNILCGNTMYCVLHVHFLLYSFCPEKCECKEMSIGSPRVFCAQAYDYVLMVRILAARDQGSHAEVEVVVKKVLYHSSQMKIPQGHVVLHPESWTTRGCTCPLLNPGSKYLVAGHMSWRTGSLLVNTRSLVKPWRPSLGSKLLHLLNQHCGTSSSSLKESAAGRLQNTHSSGAPLYSAEKRLDLCHGMKKGMIRGMEK</sequence>
<keyword evidence="14" id="KW-1185">Reference proteome</keyword>
<dbReference type="Gene3D" id="2.60.120.260">
    <property type="entry name" value="Galactose-binding domain-like"/>
    <property type="match status" value="1"/>
</dbReference>
<dbReference type="Bgee" id="ENSELUG00000007724">
    <property type="expression patterns" value="Expressed in stomach and 8 other cell types or tissues"/>
</dbReference>
<dbReference type="GO" id="GO:0034446">
    <property type="term" value="P:substrate adhesion-dependent cell spreading"/>
    <property type="evidence" value="ECO:0007669"/>
    <property type="project" value="TreeGrafter"/>
</dbReference>
<dbReference type="GO" id="GO:0009888">
    <property type="term" value="P:tissue development"/>
    <property type="evidence" value="ECO:0007669"/>
    <property type="project" value="TreeGrafter"/>
</dbReference>
<dbReference type="Ensembl" id="ENSELUT00000080358.2">
    <property type="protein sequence ID" value="ENSELUP00000057724.2"/>
    <property type="gene ID" value="ENSELUG00000007724.3"/>
</dbReference>
<dbReference type="Gene3D" id="2.170.300.10">
    <property type="entry name" value="Tie2 ligand-binding domain superfamily"/>
    <property type="match status" value="1"/>
</dbReference>
<dbReference type="InterPro" id="IPR002049">
    <property type="entry name" value="LE_dom"/>
</dbReference>
<dbReference type="PROSITE" id="PS51117">
    <property type="entry name" value="LAMININ_NTER"/>
    <property type="match status" value="1"/>
</dbReference>
<dbReference type="Proteomes" id="UP000265140">
    <property type="component" value="Chromosome 19"/>
</dbReference>
<dbReference type="Pfam" id="PF24973">
    <property type="entry name" value="EGF_LMN_ATRN"/>
    <property type="match status" value="1"/>
</dbReference>
<evidence type="ECO:0000256" key="3">
    <source>
        <dbReference type="ARBA" id="ARBA00022530"/>
    </source>
</evidence>
<evidence type="ECO:0000256" key="6">
    <source>
        <dbReference type="ARBA" id="ARBA00023157"/>
    </source>
</evidence>
<dbReference type="CDD" id="cd00055">
    <property type="entry name" value="EGF_Lam"/>
    <property type="match status" value="3"/>
</dbReference>
<dbReference type="InterPro" id="IPR050440">
    <property type="entry name" value="Laminin/Netrin_ECM"/>
</dbReference>
<dbReference type="PROSITE" id="PS50189">
    <property type="entry name" value="NTR"/>
    <property type="match status" value="1"/>
</dbReference>
<evidence type="ECO:0000259" key="12">
    <source>
        <dbReference type="PROSITE" id="PS51117"/>
    </source>
</evidence>
<dbReference type="PROSITE" id="PS50027">
    <property type="entry name" value="EGF_LAM_2"/>
    <property type="match status" value="2"/>
</dbReference>
<evidence type="ECO:0000256" key="1">
    <source>
        <dbReference type="ARBA" id="ARBA00004498"/>
    </source>
</evidence>
<dbReference type="FunFam" id="2.10.25.10:FF:000105">
    <property type="entry name" value="laminin subunit gamma-1"/>
    <property type="match status" value="1"/>
</dbReference>
<comment type="subcellular location">
    <subcellularLocation>
        <location evidence="1">Secreted</location>
        <location evidence="1">Extracellular space</location>
        <location evidence="1">Extracellular matrix</location>
    </subcellularLocation>
</comment>